<dbReference type="Gene3D" id="3.80.10.10">
    <property type="entry name" value="Ribonuclease Inhibitor"/>
    <property type="match status" value="2"/>
</dbReference>
<dbReference type="SUPFAM" id="SSF52058">
    <property type="entry name" value="L domain-like"/>
    <property type="match status" value="1"/>
</dbReference>
<evidence type="ECO:0000313" key="5">
    <source>
        <dbReference type="Proteomes" id="UP001159405"/>
    </source>
</evidence>
<reference evidence="4 5" key="1">
    <citation type="submission" date="2022-05" db="EMBL/GenBank/DDBJ databases">
        <authorList>
            <consortium name="Genoscope - CEA"/>
            <person name="William W."/>
        </authorList>
    </citation>
    <scope>NUCLEOTIDE SEQUENCE [LARGE SCALE GENOMIC DNA]</scope>
</reference>
<accession>A0ABN8P3V9</accession>
<dbReference type="Proteomes" id="UP001159405">
    <property type="component" value="Unassembled WGS sequence"/>
</dbReference>
<evidence type="ECO:0000256" key="1">
    <source>
        <dbReference type="ARBA" id="ARBA00022614"/>
    </source>
</evidence>
<dbReference type="InterPro" id="IPR027417">
    <property type="entry name" value="P-loop_NTPase"/>
</dbReference>
<dbReference type="EMBL" id="CALNXK010000051">
    <property type="protein sequence ID" value="CAH3132653.1"/>
    <property type="molecule type" value="Genomic_DNA"/>
</dbReference>
<protein>
    <recommendedName>
        <fullName evidence="6">Leucine-rich repeat and IQ domain-containing protein 1</fullName>
    </recommendedName>
</protein>
<gene>
    <name evidence="4" type="ORF">PLOB_00036051</name>
</gene>
<dbReference type="Gene3D" id="1.20.5.190">
    <property type="match status" value="1"/>
</dbReference>
<proteinExistence type="predicted"/>
<dbReference type="Pfam" id="PF00612">
    <property type="entry name" value="IQ"/>
    <property type="match status" value="4"/>
</dbReference>
<dbReference type="PROSITE" id="PS51450">
    <property type="entry name" value="LRR"/>
    <property type="match status" value="5"/>
</dbReference>
<dbReference type="InterPro" id="IPR032675">
    <property type="entry name" value="LRR_dom_sf"/>
</dbReference>
<feature type="region of interest" description="Disordered" evidence="3">
    <location>
        <begin position="168"/>
        <end position="207"/>
    </location>
</feature>
<dbReference type="PANTHER" id="PTHR46652">
    <property type="entry name" value="LEUCINE-RICH REPEAT AND IQ DOMAIN-CONTAINING PROTEIN 1-RELATED"/>
    <property type="match status" value="1"/>
</dbReference>
<feature type="compositionally biased region" description="Basic and acidic residues" evidence="3">
    <location>
        <begin position="337"/>
        <end position="547"/>
    </location>
</feature>
<evidence type="ECO:0000256" key="3">
    <source>
        <dbReference type="SAM" id="MobiDB-lite"/>
    </source>
</evidence>
<sequence length="1485" mass="173623">MKCISDDEEGDIEAEIQRELDALQDDSLLHVEDFEDDYLQTTTIEAKEGDLPDSIQEYLRLLHSRTEGAKDEVEECEIILETLLPGDVIKEDKDLLAKRIKEELGEEHEENPLVLRDQVLSELEEAELREEREKLAAENKNGEENKYALDIIRPGVTVEIQALEEKAQQEMRELEKKRAQKEQERDKWYQERKQEEDERREREREARLKRQAEFEAAQKKLLKEQEALQAKLEVEAKEEEKKLKEMEKKFQVEMKAIEEERRTQKEAFVDAQRKEAEYQQKKQQTAATKIQRFYRGFRVRKQYQPFLETKRVERIKKRNEELDRIERVEKRLRDEAERKRLEDERRKKEEEERRTRQEKVEKERKLKEEQRIREEEKRKREEEERKSVLEEEKRKEEEEAERKREEEERVREAELKRKLEEENRKKAVEDARKKREEEEKLREAELKRKLEEEKRKAEEEAKKKREEEELKRKLEEEKRREEERRRLEDMKRKELEDKRRENEKKSREERERETEVEKKKMEEESKRLETEEEAKRKAEVNMKEEQHISQVKSDFQEVKDNSVPGLTLTKELEARRLQWVKEHTPWRKISTAEERNHPIAMKSKPSRRILSASKRLPALTEEQLLKSSPPDTPLFRVKCIVLRDAQSCNMESLCNCPELQSLALHNCGLLAVEGLEKCTEMQELYLENNQIEAINCKGLSKLEEASFANNNLTSIHGLEGCHNVVTLDLSNNKITRIGDLSSCSKIQRLFMDNNQLINTKGLSCLTNLQHLSLAHNHLSRVYDIDKAMLLQTLNLQANNLQEPPQLTNCVLLRELKLDDNSISSLDSLSSAWLPLLRCLSVSQNSISQLSPLGNLIMLDSLDISNNLISDTDSLIPGLQGCNRLKTLKIEGNPVHEDPDCSALVLEQLSCLRWLDGENLSGKGQILETIQCSFVGLCLNQFQSQEDLESRHKKETSFEDNHATDPLLVSKRLALKRQHNRERLEWAVRHLLEHENFNPDHFPPLVKEKILEREESKTVAQNREAPRVMDKEDKAGDKLSGDPQKRRHVAATKIQALWRGWYIRHLIDVNTTKWLAAVSIQSAWRGHLVRSQLKREAKESRDPKRNSAATVIQAHFRGRRVRRRLADALKAAQFYDGEEEEDFDYDEEVDLTAFEFDETVLEQGWTPSETPQLPSRGPVLRMPTQSSKIPTTRFHEDMLNKTAVPKPRHAWRSADSPITDVNQIDVARTITDHDQMSETSGVQSHLSHRAEELSSEWGFQSSGTAELMLKRAKKMKYNPARKKKLLDPNKRLALFKKLDETNKLRDVKPPPARRQPPNRIDYFAARQAMANHLTSTSPASEQHNREQMTYSWVYRQAVVHEDEEKNIMADQKEFAPDKKTKKTSPQKANRSPVNLPHMDPVVLSGRTLPLTSSPLFSQSVELASSEEPSPRRKSLSSEGHVRFPAIKTHSVPNLLARSTASGDQPIRTEKSNSAGARINRDSRTKR</sequence>
<feature type="region of interest" description="Disordered" evidence="3">
    <location>
        <begin position="1366"/>
        <end position="1405"/>
    </location>
</feature>
<keyword evidence="1" id="KW-0433">Leucine-rich repeat</keyword>
<feature type="compositionally biased region" description="Basic and acidic residues" evidence="3">
    <location>
        <begin position="1366"/>
        <end position="1377"/>
    </location>
</feature>
<dbReference type="CDD" id="cd23767">
    <property type="entry name" value="IQCD"/>
    <property type="match status" value="2"/>
</dbReference>
<evidence type="ECO:0000313" key="4">
    <source>
        <dbReference type="EMBL" id="CAH3132653.1"/>
    </source>
</evidence>
<comment type="caution">
    <text evidence="4">The sequence shown here is derived from an EMBL/GenBank/DDBJ whole genome shotgun (WGS) entry which is preliminary data.</text>
</comment>
<name>A0ABN8P3V9_9CNID</name>
<feature type="region of interest" description="Disordered" evidence="3">
    <location>
        <begin position="337"/>
        <end position="548"/>
    </location>
</feature>
<organism evidence="4 5">
    <name type="scientific">Porites lobata</name>
    <dbReference type="NCBI Taxonomy" id="104759"/>
    <lineage>
        <taxon>Eukaryota</taxon>
        <taxon>Metazoa</taxon>
        <taxon>Cnidaria</taxon>
        <taxon>Anthozoa</taxon>
        <taxon>Hexacorallia</taxon>
        <taxon>Scleractinia</taxon>
        <taxon>Fungiina</taxon>
        <taxon>Poritidae</taxon>
        <taxon>Porites</taxon>
    </lineage>
</organism>
<dbReference type="InterPro" id="IPR025875">
    <property type="entry name" value="Leu-rich_rpt_4"/>
</dbReference>
<dbReference type="Pfam" id="PF12799">
    <property type="entry name" value="LRR_4"/>
    <property type="match status" value="1"/>
</dbReference>
<dbReference type="PROSITE" id="PS50096">
    <property type="entry name" value="IQ"/>
    <property type="match status" value="4"/>
</dbReference>
<feature type="region of interest" description="Disordered" evidence="3">
    <location>
        <begin position="1013"/>
        <end position="1045"/>
    </location>
</feature>
<dbReference type="InterPro" id="IPR000048">
    <property type="entry name" value="IQ_motif_EF-hand-BS"/>
</dbReference>
<dbReference type="InterPro" id="IPR001611">
    <property type="entry name" value="Leu-rich_rpt"/>
</dbReference>
<keyword evidence="5" id="KW-1185">Reference proteome</keyword>
<feature type="region of interest" description="Disordered" evidence="3">
    <location>
        <begin position="1164"/>
        <end position="1184"/>
    </location>
</feature>
<feature type="region of interest" description="Disordered" evidence="3">
    <location>
        <begin position="1420"/>
        <end position="1485"/>
    </location>
</feature>
<feature type="compositionally biased region" description="Basic and acidic residues" evidence="3">
    <location>
        <begin position="1023"/>
        <end position="1043"/>
    </location>
</feature>
<evidence type="ECO:0000256" key="2">
    <source>
        <dbReference type="ARBA" id="ARBA00022737"/>
    </source>
</evidence>
<dbReference type="SMART" id="SM00015">
    <property type="entry name" value="IQ"/>
    <property type="match status" value="4"/>
</dbReference>
<dbReference type="SUPFAM" id="SSF52540">
    <property type="entry name" value="P-loop containing nucleoside triphosphate hydrolases"/>
    <property type="match status" value="1"/>
</dbReference>
<dbReference type="PANTHER" id="PTHR46652:SF7">
    <property type="entry name" value="LEUCINE-RICH REPEAT AND IQ DOMAIN-CONTAINING PROTEIN 1"/>
    <property type="match status" value="1"/>
</dbReference>
<evidence type="ECO:0008006" key="6">
    <source>
        <dbReference type="Google" id="ProtNLM"/>
    </source>
</evidence>
<dbReference type="InterPro" id="IPR050836">
    <property type="entry name" value="SDS22/Internalin_LRR"/>
</dbReference>
<keyword evidence="2" id="KW-0677">Repeat</keyword>
<dbReference type="SMART" id="SM00365">
    <property type="entry name" value="LRR_SD22"/>
    <property type="match status" value="6"/>
</dbReference>